<keyword evidence="2" id="KW-0472">Membrane</keyword>
<dbReference type="PROSITE" id="PS50112">
    <property type="entry name" value="PAS"/>
    <property type="match status" value="1"/>
</dbReference>
<evidence type="ECO:0000313" key="8">
    <source>
        <dbReference type="Proteomes" id="UP000218899"/>
    </source>
</evidence>
<feature type="domain" description="GGDEF" evidence="6">
    <location>
        <begin position="576"/>
        <end position="709"/>
    </location>
</feature>
<dbReference type="NCBIfam" id="TIGR00254">
    <property type="entry name" value="GGDEF"/>
    <property type="match status" value="1"/>
</dbReference>
<dbReference type="SUPFAM" id="SSF141868">
    <property type="entry name" value="EAL domain-like"/>
    <property type="match status" value="1"/>
</dbReference>
<dbReference type="OrthoDB" id="9787514at2"/>
<sequence length="980" mass="109149">MSQPVDNRPHPDRPLPRPRRWASIRGRYFLIAAAFSLLLLGAAWVANIQVLEASRRSDVNLVERETVLRTLRAVADHIWEAETALQTFMLVPGDAARRRAETSLIDAAAKAGQVLSADSIFANEADRELVEGLRTRLGRLRREIGRLMDMRTSPEKLFPAMPIMIERMLPEQTTFNTAAGLAINEMESDPAPQNHEIYRLFADARYASTQMVGAFRVWVANRFGIFGEPETAMAAQAVNIRQYAERVDRDIEALIALDRRGTLDLQHSLSLQQMMNAHREWLRQYRQVAAIFTSERWRTDTPLMRDTVQPLFVQTWSALREIEKTMEGRSTADLSSLAGVADALSRAIWLLAGVGLAVAALGYLLFEFSVRRPIARVAHALKAEAAGKSGAVPLEASTREIGDLMIAFDHMRRQVHSRQQRLETILDHAAEGIITFDESGVIERFNKAAERLFGYAEGEIVGKDIGTLIVPPERRPGYVEHFMRTEIQRLIGHEGEVTGRHKDGSSFAMALKISRMQLDGRVLYTGLVADISERKAMVEHLKNMAEHDGLTGLYNRTYFQQELERVVERAHRTKGHTCAVLYLDLDNFKYVNDTLGHAAGDRLLIEVAGILHKRARKSDLISRFGGDEFMVLLYDTTPELALRAAESFRKKLVDYHFQHDGERVDIGCSIGVAAIGPDTASAEEALSQADLACHLAKRNGRNQVHAFRPSDADNVAAMSIDMGVSRRIKEAIAHDRFALACQPIVSTGSRAVEAYEVLIRMLDDSGQLIMPSGFLPAAERFGLAADIDRWVIANAIESLARQRKTAPTLRYSINLSGQTLSQPVVCDLVQEKLRETGLDPTALIFEVTETVAIADMATAQVFLSRLREMGCRTALDDFGSGMSSFAYLRDLPVDFVKIDGRFVRNLAGNEVDRAMVKAMNEIVHALGKRTIAEFVENEASFRLLAEFGVDYAQGYHLGRPDVTLPCREIADRCGAVACGT</sequence>
<proteinExistence type="predicted"/>
<dbReference type="SMART" id="SM00052">
    <property type="entry name" value="EAL"/>
    <property type="match status" value="1"/>
</dbReference>
<dbReference type="InterPro" id="IPR035919">
    <property type="entry name" value="EAL_sf"/>
</dbReference>
<dbReference type="Gene3D" id="3.30.70.270">
    <property type="match status" value="1"/>
</dbReference>
<evidence type="ECO:0000313" key="7">
    <source>
        <dbReference type="EMBL" id="BAU48065.1"/>
    </source>
</evidence>
<dbReference type="FunFam" id="3.30.70.270:FF:000001">
    <property type="entry name" value="Diguanylate cyclase domain protein"/>
    <property type="match status" value="1"/>
</dbReference>
<dbReference type="Gene3D" id="3.30.450.20">
    <property type="entry name" value="PAS domain"/>
    <property type="match status" value="1"/>
</dbReference>
<dbReference type="GO" id="GO:0003824">
    <property type="term" value="F:catalytic activity"/>
    <property type="evidence" value="ECO:0007669"/>
    <property type="project" value="UniProtKB-ARBA"/>
</dbReference>
<keyword evidence="2" id="KW-0812">Transmembrane</keyword>
<dbReference type="InterPro" id="IPR000160">
    <property type="entry name" value="GGDEF_dom"/>
</dbReference>
<dbReference type="NCBIfam" id="TIGR00229">
    <property type="entry name" value="sensory_box"/>
    <property type="match status" value="1"/>
</dbReference>
<protein>
    <submittedName>
        <fullName evidence="7">Diguanylate cyclase</fullName>
    </submittedName>
</protein>
<dbReference type="Pfam" id="PF13426">
    <property type="entry name" value="PAS_9"/>
    <property type="match status" value="1"/>
</dbReference>
<evidence type="ECO:0000259" key="4">
    <source>
        <dbReference type="PROSITE" id="PS50883"/>
    </source>
</evidence>
<dbReference type="GO" id="GO:0007165">
    <property type="term" value="P:signal transduction"/>
    <property type="evidence" value="ECO:0007669"/>
    <property type="project" value="InterPro"/>
</dbReference>
<dbReference type="SUPFAM" id="SSF55785">
    <property type="entry name" value="PYP-like sensor domain (PAS domain)"/>
    <property type="match status" value="1"/>
</dbReference>
<dbReference type="InterPro" id="IPR043128">
    <property type="entry name" value="Rev_trsase/Diguanyl_cyclase"/>
</dbReference>
<dbReference type="RefSeq" id="WP_096460615.1">
    <property type="nucleotide sequence ID" value="NZ_AP014936.1"/>
</dbReference>
<dbReference type="Gene3D" id="6.10.340.10">
    <property type="match status" value="1"/>
</dbReference>
<accession>A0A1B4V3V4</accession>
<dbReference type="Pfam" id="PF00990">
    <property type="entry name" value="GGDEF"/>
    <property type="match status" value="1"/>
</dbReference>
<dbReference type="Proteomes" id="UP000218899">
    <property type="component" value="Chromosome"/>
</dbReference>
<dbReference type="InterPro" id="IPR003660">
    <property type="entry name" value="HAMP_dom"/>
</dbReference>
<dbReference type="KEGG" id="sva:SVA_1503"/>
<dbReference type="PANTHER" id="PTHR44757:SF2">
    <property type="entry name" value="BIOFILM ARCHITECTURE MAINTENANCE PROTEIN MBAA"/>
    <property type="match status" value="1"/>
</dbReference>
<feature type="domain" description="PAS" evidence="3">
    <location>
        <begin position="418"/>
        <end position="494"/>
    </location>
</feature>
<reference evidence="7 8" key="1">
    <citation type="submission" date="2015-08" db="EMBL/GenBank/DDBJ databases">
        <title>Complete genome sequence of Sulfurifustis variabilis.</title>
        <authorList>
            <person name="Miura A."/>
            <person name="Kojima H."/>
            <person name="Fukui M."/>
        </authorList>
    </citation>
    <scope>NUCLEOTIDE SEQUENCE [LARGE SCALE GENOMIC DNA]</scope>
    <source>
        <strain evidence="8">skN76</strain>
    </source>
</reference>
<dbReference type="SMART" id="SM00267">
    <property type="entry name" value="GGDEF"/>
    <property type="match status" value="1"/>
</dbReference>
<dbReference type="CDD" id="cd01949">
    <property type="entry name" value="GGDEF"/>
    <property type="match status" value="1"/>
</dbReference>
<evidence type="ECO:0000259" key="3">
    <source>
        <dbReference type="PROSITE" id="PS50112"/>
    </source>
</evidence>
<keyword evidence="8" id="KW-1185">Reference proteome</keyword>
<dbReference type="PROSITE" id="PS50887">
    <property type="entry name" value="GGDEF"/>
    <property type="match status" value="1"/>
</dbReference>
<evidence type="ECO:0000256" key="1">
    <source>
        <dbReference type="ARBA" id="ARBA00001946"/>
    </source>
</evidence>
<dbReference type="InterPro" id="IPR000014">
    <property type="entry name" value="PAS"/>
</dbReference>
<dbReference type="EMBL" id="AP014936">
    <property type="protein sequence ID" value="BAU48065.1"/>
    <property type="molecule type" value="Genomic_DNA"/>
</dbReference>
<dbReference type="SUPFAM" id="SSF55073">
    <property type="entry name" value="Nucleotide cyclase"/>
    <property type="match status" value="1"/>
</dbReference>
<dbReference type="SMART" id="SM00091">
    <property type="entry name" value="PAS"/>
    <property type="match status" value="1"/>
</dbReference>
<dbReference type="CDD" id="cd01948">
    <property type="entry name" value="EAL"/>
    <property type="match status" value="1"/>
</dbReference>
<evidence type="ECO:0000256" key="2">
    <source>
        <dbReference type="SAM" id="Phobius"/>
    </source>
</evidence>
<dbReference type="InterPro" id="IPR001633">
    <property type="entry name" value="EAL_dom"/>
</dbReference>
<dbReference type="GO" id="GO:0016020">
    <property type="term" value="C:membrane"/>
    <property type="evidence" value="ECO:0007669"/>
    <property type="project" value="InterPro"/>
</dbReference>
<dbReference type="InterPro" id="IPR029787">
    <property type="entry name" value="Nucleotide_cyclase"/>
</dbReference>
<dbReference type="PANTHER" id="PTHR44757">
    <property type="entry name" value="DIGUANYLATE CYCLASE DGCP"/>
    <property type="match status" value="1"/>
</dbReference>
<name>A0A1B4V3V4_9GAMM</name>
<dbReference type="Gene3D" id="3.20.20.450">
    <property type="entry name" value="EAL domain"/>
    <property type="match status" value="1"/>
</dbReference>
<dbReference type="PROSITE" id="PS50885">
    <property type="entry name" value="HAMP"/>
    <property type="match status" value="1"/>
</dbReference>
<feature type="domain" description="HAMP" evidence="5">
    <location>
        <begin position="368"/>
        <end position="420"/>
    </location>
</feature>
<feature type="domain" description="EAL" evidence="4">
    <location>
        <begin position="721"/>
        <end position="974"/>
    </location>
</feature>
<dbReference type="Pfam" id="PF00563">
    <property type="entry name" value="EAL"/>
    <property type="match status" value="1"/>
</dbReference>
<evidence type="ECO:0000259" key="5">
    <source>
        <dbReference type="PROSITE" id="PS50885"/>
    </source>
</evidence>
<dbReference type="AlphaFoldDB" id="A0A1B4V3V4"/>
<dbReference type="InterPro" id="IPR035965">
    <property type="entry name" value="PAS-like_dom_sf"/>
</dbReference>
<dbReference type="InterPro" id="IPR052155">
    <property type="entry name" value="Biofilm_reg_signaling"/>
</dbReference>
<feature type="transmembrane region" description="Helical" evidence="2">
    <location>
        <begin position="28"/>
        <end position="46"/>
    </location>
</feature>
<evidence type="ECO:0000259" key="6">
    <source>
        <dbReference type="PROSITE" id="PS50887"/>
    </source>
</evidence>
<keyword evidence="2" id="KW-1133">Transmembrane helix</keyword>
<comment type="cofactor">
    <cofactor evidence="1">
        <name>Mg(2+)</name>
        <dbReference type="ChEBI" id="CHEBI:18420"/>
    </cofactor>
</comment>
<dbReference type="PROSITE" id="PS50883">
    <property type="entry name" value="EAL"/>
    <property type="match status" value="1"/>
</dbReference>
<organism evidence="7 8">
    <name type="scientific">Sulfurifustis variabilis</name>
    <dbReference type="NCBI Taxonomy" id="1675686"/>
    <lineage>
        <taxon>Bacteria</taxon>
        <taxon>Pseudomonadati</taxon>
        <taxon>Pseudomonadota</taxon>
        <taxon>Gammaproteobacteria</taxon>
        <taxon>Acidiferrobacterales</taxon>
        <taxon>Acidiferrobacteraceae</taxon>
        <taxon>Sulfurifustis</taxon>
    </lineage>
</organism>
<dbReference type="CDD" id="cd00130">
    <property type="entry name" value="PAS"/>
    <property type="match status" value="1"/>
</dbReference>
<gene>
    <name evidence="7" type="ORF">SVA_1503</name>
</gene>